<evidence type="ECO:0000256" key="2">
    <source>
        <dbReference type="ARBA" id="ARBA00023315"/>
    </source>
</evidence>
<evidence type="ECO:0000313" key="6">
    <source>
        <dbReference type="Proteomes" id="UP001501358"/>
    </source>
</evidence>
<name>A0ABN3KX67_9ACTN</name>
<feature type="domain" description="N-acetyltransferase" evidence="4">
    <location>
        <begin position="40"/>
        <end position="186"/>
    </location>
</feature>
<accession>A0ABN3KX67</accession>
<comment type="caution">
    <text evidence="5">The sequence shown here is derived from an EMBL/GenBank/DDBJ whole genome shotgun (WGS) entry which is preliminary data.</text>
</comment>
<sequence length="207" mass="21651">MAPDTPAAPAAPAAPTAPDTPDAPAWTVAPAPVESPESQALLREYHIDVSDSWYMLHLGRPSTPAEIEEGLADSPSDDLAPPTGLFLVGRHGGTPAGCAGLRVLDPRTVELTRVFVRTAHRGTGGGRQLLAAVDEAARGLGAERIVLDTRLDLTGARALYTAYGYTEIPPYKHGPYVEVWYGRELGPGRGTGTATGAAAATGRHRGR</sequence>
<dbReference type="InterPro" id="IPR000182">
    <property type="entry name" value="GNAT_dom"/>
</dbReference>
<dbReference type="CDD" id="cd04301">
    <property type="entry name" value="NAT_SF"/>
    <property type="match status" value="1"/>
</dbReference>
<evidence type="ECO:0000256" key="1">
    <source>
        <dbReference type="ARBA" id="ARBA00022679"/>
    </source>
</evidence>
<dbReference type="InterPro" id="IPR050832">
    <property type="entry name" value="Bact_Acetyltransf"/>
</dbReference>
<dbReference type="RefSeq" id="WP_344381622.1">
    <property type="nucleotide sequence ID" value="NZ_BAAATA010000003.1"/>
</dbReference>
<dbReference type="Proteomes" id="UP001501358">
    <property type="component" value="Unassembled WGS sequence"/>
</dbReference>
<evidence type="ECO:0000256" key="3">
    <source>
        <dbReference type="SAM" id="MobiDB-lite"/>
    </source>
</evidence>
<dbReference type="PANTHER" id="PTHR43877:SF2">
    <property type="entry name" value="AMINOALKYLPHOSPHONATE N-ACETYLTRANSFERASE-RELATED"/>
    <property type="match status" value="1"/>
</dbReference>
<feature type="region of interest" description="Disordered" evidence="3">
    <location>
        <begin position="1"/>
        <end position="32"/>
    </location>
</feature>
<dbReference type="InterPro" id="IPR016181">
    <property type="entry name" value="Acyl_CoA_acyltransferase"/>
</dbReference>
<keyword evidence="2" id="KW-0012">Acyltransferase</keyword>
<keyword evidence="6" id="KW-1185">Reference proteome</keyword>
<dbReference type="SUPFAM" id="SSF55729">
    <property type="entry name" value="Acyl-CoA N-acyltransferases (Nat)"/>
    <property type="match status" value="1"/>
</dbReference>
<dbReference type="EMBL" id="BAAATA010000003">
    <property type="protein sequence ID" value="GAA2473771.1"/>
    <property type="molecule type" value="Genomic_DNA"/>
</dbReference>
<proteinExistence type="predicted"/>
<organism evidence="5 6">
    <name type="scientific">Streptomyces thermolineatus</name>
    <dbReference type="NCBI Taxonomy" id="44033"/>
    <lineage>
        <taxon>Bacteria</taxon>
        <taxon>Bacillati</taxon>
        <taxon>Actinomycetota</taxon>
        <taxon>Actinomycetes</taxon>
        <taxon>Kitasatosporales</taxon>
        <taxon>Streptomycetaceae</taxon>
        <taxon>Streptomyces</taxon>
    </lineage>
</organism>
<evidence type="ECO:0000313" key="5">
    <source>
        <dbReference type="EMBL" id="GAA2473771.1"/>
    </source>
</evidence>
<protein>
    <submittedName>
        <fullName evidence="5">GNAT family N-acetyltransferase</fullName>
    </submittedName>
</protein>
<dbReference type="PROSITE" id="PS51186">
    <property type="entry name" value="GNAT"/>
    <property type="match status" value="1"/>
</dbReference>
<dbReference type="Pfam" id="PF00583">
    <property type="entry name" value="Acetyltransf_1"/>
    <property type="match status" value="1"/>
</dbReference>
<evidence type="ECO:0000259" key="4">
    <source>
        <dbReference type="PROSITE" id="PS51186"/>
    </source>
</evidence>
<reference evidence="5 6" key="1">
    <citation type="journal article" date="2019" name="Int. J. Syst. Evol. Microbiol.">
        <title>The Global Catalogue of Microorganisms (GCM) 10K type strain sequencing project: providing services to taxonomists for standard genome sequencing and annotation.</title>
        <authorList>
            <consortium name="The Broad Institute Genomics Platform"/>
            <consortium name="The Broad Institute Genome Sequencing Center for Infectious Disease"/>
            <person name="Wu L."/>
            <person name="Ma J."/>
        </authorList>
    </citation>
    <scope>NUCLEOTIDE SEQUENCE [LARGE SCALE GENOMIC DNA]</scope>
    <source>
        <strain evidence="5 6">JCM 6307</strain>
    </source>
</reference>
<dbReference type="Gene3D" id="3.40.630.30">
    <property type="match status" value="1"/>
</dbReference>
<keyword evidence="1" id="KW-0808">Transferase</keyword>
<dbReference type="PANTHER" id="PTHR43877">
    <property type="entry name" value="AMINOALKYLPHOSPHONATE N-ACETYLTRANSFERASE-RELATED-RELATED"/>
    <property type="match status" value="1"/>
</dbReference>
<gene>
    <name evidence="5" type="ORF">GCM10010406_07140</name>
</gene>